<name>A0ABR3G664_9PEZI</name>
<comment type="caution">
    <text evidence="1">The sequence shown here is derived from an EMBL/GenBank/DDBJ whole genome shotgun (WGS) entry which is preliminary data.</text>
</comment>
<sequence length="235" mass="26454">MTNLLPLSIEEILAHPAFPTVLEFHTPDRQGSALVAEGRAGGPISIGYEVHGTGPVHLVWIMGLNAPKIAWYRPWYQHVARRIEMIRPKNLAARLEAAKANLFSEEWLTRPDDLGEFPTNADRFVAEDLWRIEKLPAPVYQGTLLQGLAVSWHYMGPERLKVLGAEIPDILVVTGDNDALIEHKHSDVLVDGIGGTVRKILFPGVGHCLQFEVVDEYHTMLEEFILHAQKKYWKS</sequence>
<proteinExistence type="predicted"/>
<dbReference type="Proteomes" id="UP001447188">
    <property type="component" value="Unassembled WGS sequence"/>
</dbReference>
<keyword evidence="2" id="KW-1185">Reference proteome</keyword>
<evidence type="ECO:0000313" key="1">
    <source>
        <dbReference type="EMBL" id="KAL0631434.1"/>
    </source>
</evidence>
<gene>
    <name evidence="1" type="ORF">Q9L58_009697</name>
</gene>
<evidence type="ECO:0000313" key="2">
    <source>
        <dbReference type="Proteomes" id="UP001447188"/>
    </source>
</evidence>
<dbReference type="SUPFAM" id="SSF53474">
    <property type="entry name" value="alpha/beta-Hydrolases"/>
    <property type="match status" value="1"/>
</dbReference>
<dbReference type="InterPro" id="IPR029058">
    <property type="entry name" value="AB_hydrolase_fold"/>
</dbReference>
<reference evidence="1 2" key="1">
    <citation type="submission" date="2024-02" db="EMBL/GenBank/DDBJ databases">
        <title>Discinaceae phylogenomics.</title>
        <authorList>
            <person name="Dirks A.C."/>
            <person name="James T.Y."/>
        </authorList>
    </citation>
    <scope>NUCLEOTIDE SEQUENCE [LARGE SCALE GENOMIC DNA]</scope>
    <source>
        <strain evidence="1 2">ACD0624</strain>
    </source>
</reference>
<protein>
    <recommendedName>
        <fullName evidence="3">AB hydrolase-1 domain-containing protein</fullName>
    </recommendedName>
</protein>
<dbReference type="Gene3D" id="3.40.50.1820">
    <property type="entry name" value="alpha/beta hydrolase"/>
    <property type="match status" value="1"/>
</dbReference>
<evidence type="ECO:0008006" key="3">
    <source>
        <dbReference type="Google" id="ProtNLM"/>
    </source>
</evidence>
<organism evidence="1 2">
    <name type="scientific">Discina gigas</name>
    <dbReference type="NCBI Taxonomy" id="1032678"/>
    <lineage>
        <taxon>Eukaryota</taxon>
        <taxon>Fungi</taxon>
        <taxon>Dikarya</taxon>
        <taxon>Ascomycota</taxon>
        <taxon>Pezizomycotina</taxon>
        <taxon>Pezizomycetes</taxon>
        <taxon>Pezizales</taxon>
        <taxon>Discinaceae</taxon>
        <taxon>Discina</taxon>
    </lineage>
</organism>
<accession>A0ABR3G664</accession>
<dbReference type="EMBL" id="JBBBZM010000250">
    <property type="protein sequence ID" value="KAL0631434.1"/>
    <property type="molecule type" value="Genomic_DNA"/>
</dbReference>